<evidence type="ECO:0000313" key="7">
    <source>
        <dbReference type="EMBL" id="OJK04102.1"/>
    </source>
</evidence>
<dbReference type="Pfam" id="PF13913">
    <property type="entry name" value="zf-C2HC_2"/>
    <property type="match status" value="1"/>
</dbReference>
<dbReference type="GO" id="GO:0000977">
    <property type="term" value="F:RNA polymerase II transcription regulatory region sequence-specific DNA binding"/>
    <property type="evidence" value="ECO:0007669"/>
    <property type="project" value="TreeGrafter"/>
</dbReference>
<dbReference type="PANTHER" id="PTHR24409:SF356">
    <property type="entry name" value="C2H2 FINGER DOMAIN TRANSCRIPTION FACTOR (EUROFUNG)"/>
    <property type="match status" value="1"/>
</dbReference>
<keyword evidence="8" id="KW-1185">Reference proteome</keyword>
<evidence type="ECO:0000256" key="2">
    <source>
        <dbReference type="ARBA" id="ARBA00022737"/>
    </source>
</evidence>
<feature type="domain" description="C2H2-type" evidence="6">
    <location>
        <begin position="144"/>
        <end position="173"/>
    </location>
</feature>
<dbReference type="InterPro" id="IPR022755">
    <property type="entry name" value="Znf_C2H2_jaz"/>
</dbReference>
<dbReference type="STRING" id="690307.A0A1L9X6P2"/>
<dbReference type="PROSITE" id="PS00028">
    <property type="entry name" value="ZINC_FINGER_C2H2_1"/>
    <property type="match status" value="6"/>
</dbReference>
<keyword evidence="1" id="KW-0479">Metal-binding</keyword>
<dbReference type="Gene3D" id="3.30.160.60">
    <property type="entry name" value="Classic Zinc Finger"/>
    <property type="match status" value="4"/>
</dbReference>
<dbReference type="SMART" id="SM00355">
    <property type="entry name" value="ZnF_C2H2"/>
    <property type="match status" value="8"/>
</dbReference>
<dbReference type="EMBL" id="KV878971">
    <property type="protein sequence ID" value="OJK04102.1"/>
    <property type="molecule type" value="Genomic_DNA"/>
</dbReference>
<accession>A0A1L9X6P2</accession>
<evidence type="ECO:0000313" key="8">
    <source>
        <dbReference type="Proteomes" id="UP000184546"/>
    </source>
</evidence>
<proteinExistence type="predicted"/>
<protein>
    <recommendedName>
        <fullName evidence="6">C2H2-type domain-containing protein</fullName>
    </recommendedName>
</protein>
<dbReference type="OMA" id="NQHMNAL"/>
<dbReference type="OrthoDB" id="6077919at2759"/>
<gene>
    <name evidence="7" type="ORF">ASPACDRAFT_57437</name>
</gene>
<dbReference type="InterPro" id="IPR036236">
    <property type="entry name" value="Znf_C2H2_sf"/>
</dbReference>
<dbReference type="RefSeq" id="XP_020060441.1">
    <property type="nucleotide sequence ID" value="XM_020203241.1"/>
</dbReference>
<feature type="domain" description="C2H2-type" evidence="6">
    <location>
        <begin position="88"/>
        <end position="117"/>
    </location>
</feature>
<dbReference type="SUPFAM" id="SSF57667">
    <property type="entry name" value="beta-beta-alpha zinc fingers"/>
    <property type="match status" value="4"/>
</dbReference>
<evidence type="ECO:0000256" key="3">
    <source>
        <dbReference type="ARBA" id="ARBA00022771"/>
    </source>
</evidence>
<dbReference type="Proteomes" id="UP000184546">
    <property type="component" value="Unassembled WGS sequence"/>
</dbReference>
<keyword evidence="3 5" id="KW-0863">Zinc-finger</keyword>
<organism evidence="7 8">
    <name type="scientific">Aspergillus aculeatus (strain ATCC 16872 / CBS 172.66 / WB 5094)</name>
    <dbReference type="NCBI Taxonomy" id="690307"/>
    <lineage>
        <taxon>Eukaryota</taxon>
        <taxon>Fungi</taxon>
        <taxon>Dikarya</taxon>
        <taxon>Ascomycota</taxon>
        <taxon>Pezizomycotina</taxon>
        <taxon>Eurotiomycetes</taxon>
        <taxon>Eurotiomycetidae</taxon>
        <taxon>Eurotiales</taxon>
        <taxon>Aspergillaceae</taxon>
        <taxon>Aspergillus</taxon>
        <taxon>Aspergillus subgen. Circumdati</taxon>
    </lineage>
</organism>
<dbReference type="Pfam" id="PF12874">
    <property type="entry name" value="zf-met"/>
    <property type="match status" value="2"/>
</dbReference>
<dbReference type="SMART" id="SM00451">
    <property type="entry name" value="ZnF_U1"/>
    <property type="match status" value="3"/>
</dbReference>
<sequence>MYECETCSRQFHSWSACEQHMTAKGHWETFGCETCEEEFDTEEEAEDHMQECDHYAYDYSCETCDEMFRTEEDADDHMAYYSHYGPRFPCETCDKMFYSSRTASRHMDALQHWAPKVECETCNAVFYTQDAANRHMTAKAHFKNYCPSCDKWFQNENNLQQHLRSKIHLGQNLLCPFCRNMYTTASGLAHHLETGSCTCAPNLNRESIHDLVRRLDKQGKITNKLLEWHASDSGEYLVSSNTYNGTAWECYICHRTFRTSSALSQHLNSPTHKQRIYHCPNVSKCGKQFITLAALFNHLESEACSYMRFENVQRNAQGLLTGRKLIGL</sequence>
<keyword evidence="4" id="KW-0862">Zinc</keyword>
<evidence type="ECO:0000256" key="1">
    <source>
        <dbReference type="ARBA" id="ARBA00022723"/>
    </source>
</evidence>
<dbReference type="InterPro" id="IPR003604">
    <property type="entry name" value="Matrin/U1-like-C_Znf_C2H2"/>
</dbReference>
<dbReference type="GeneID" id="30977055"/>
<dbReference type="GO" id="GO:0000981">
    <property type="term" value="F:DNA-binding transcription factor activity, RNA polymerase II-specific"/>
    <property type="evidence" value="ECO:0007669"/>
    <property type="project" value="TreeGrafter"/>
</dbReference>
<reference evidence="8" key="1">
    <citation type="journal article" date="2017" name="Genome Biol.">
        <title>Comparative genomics reveals high biological diversity and specific adaptations in the industrially and medically important fungal genus Aspergillus.</title>
        <authorList>
            <person name="de Vries R.P."/>
            <person name="Riley R."/>
            <person name="Wiebenga A."/>
            <person name="Aguilar-Osorio G."/>
            <person name="Amillis S."/>
            <person name="Uchima C.A."/>
            <person name="Anderluh G."/>
            <person name="Asadollahi M."/>
            <person name="Askin M."/>
            <person name="Barry K."/>
            <person name="Battaglia E."/>
            <person name="Bayram O."/>
            <person name="Benocci T."/>
            <person name="Braus-Stromeyer S.A."/>
            <person name="Caldana C."/>
            <person name="Canovas D."/>
            <person name="Cerqueira G.C."/>
            <person name="Chen F."/>
            <person name="Chen W."/>
            <person name="Choi C."/>
            <person name="Clum A."/>
            <person name="Dos Santos R.A."/>
            <person name="Damasio A.R."/>
            <person name="Diallinas G."/>
            <person name="Emri T."/>
            <person name="Fekete E."/>
            <person name="Flipphi M."/>
            <person name="Freyberg S."/>
            <person name="Gallo A."/>
            <person name="Gournas C."/>
            <person name="Habgood R."/>
            <person name="Hainaut M."/>
            <person name="Harispe M.L."/>
            <person name="Henrissat B."/>
            <person name="Hilden K.S."/>
            <person name="Hope R."/>
            <person name="Hossain A."/>
            <person name="Karabika E."/>
            <person name="Karaffa L."/>
            <person name="Karanyi Z."/>
            <person name="Krasevec N."/>
            <person name="Kuo A."/>
            <person name="Kusch H."/>
            <person name="LaButti K."/>
            <person name="Lagendijk E.L."/>
            <person name="Lapidus A."/>
            <person name="Levasseur A."/>
            <person name="Lindquist E."/>
            <person name="Lipzen A."/>
            <person name="Logrieco A.F."/>
            <person name="MacCabe A."/>
            <person name="Maekelae M.R."/>
            <person name="Malavazi I."/>
            <person name="Melin P."/>
            <person name="Meyer V."/>
            <person name="Mielnichuk N."/>
            <person name="Miskei M."/>
            <person name="Molnar A.P."/>
            <person name="Mule G."/>
            <person name="Ngan C.Y."/>
            <person name="Orejas M."/>
            <person name="Orosz E."/>
            <person name="Ouedraogo J.P."/>
            <person name="Overkamp K.M."/>
            <person name="Park H.-S."/>
            <person name="Perrone G."/>
            <person name="Piumi F."/>
            <person name="Punt P.J."/>
            <person name="Ram A.F."/>
            <person name="Ramon A."/>
            <person name="Rauscher S."/>
            <person name="Record E."/>
            <person name="Riano-Pachon D.M."/>
            <person name="Robert V."/>
            <person name="Roehrig J."/>
            <person name="Ruller R."/>
            <person name="Salamov A."/>
            <person name="Salih N.S."/>
            <person name="Samson R.A."/>
            <person name="Sandor E."/>
            <person name="Sanguinetti M."/>
            <person name="Schuetze T."/>
            <person name="Sepcic K."/>
            <person name="Shelest E."/>
            <person name="Sherlock G."/>
            <person name="Sophianopoulou V."/>
            <person name="Squina F.M."/>
            <person name="Sun H."/>
            <person name="Susca A."/>
            <person name="Todd R.B."/>
            <person name="Tsang A."/>
            <person name="Unkles S.E."/>
            <person name="van de Wiele N."/>
            <person name="van Rossen-Uffink D."/>
            <person name="Oliveira J.V."/>
            <person name="Vesth T.C."/>
            <person name="Visser J."/>
            <person name="Yu J.-H."/>
            <person name="Zhou M."/>
            <person name="Andersen M.R."/>
            <person name="Archer D.B."/>
            <person name="Baker S.E."/>
            <person name="Benoit I."/>
            <person name="Brakhage A.A."/>
            <person name="Braus G.H."/>
            <person name="Fischer R."/>
            <person name="Frisvad J.C."/>
            <person name="Goldman G.H."/>
            <person name="Houbraken J."/>
            <person name="Oakley B."/>
            <person name="Pocsi I."/>
            <person name="Scazzocchio C."/>
            <person name="Seiboth B."/>
            <person name="vanKuyk P.A."/>
            <person name="Wortman J."/>
            <person name="Dyer P.S."/>
            <person name="Grigoriev I.V."/>
        </authorList>
    </citation>
    <scope>NUCLEOTIDE SEQUENCE [LARGE SCALE GENOMIC DNA]</scope>
    <source>
        <strain evidence="8">ATCC 16872 / CBS 172.66 / WB 5094</strain>
    </source>
</reference>
<dbReference type="Pfam" id="PF12171">
    <property type="entry name" value="zf-C2H2_jaz"/>
    <property type="match status" value="1"/>
</dbReference>
<evidence type="ECO:0000259" key="6">
    <source>
        <dbReference type="PROSITE" id="PS50157"/>
    </source>
</evidence>
<feature type="domain" description="C2H2-type" evidence="6">
    <location>
        <begin position="248"/>
        <end position="272"/>
    </location>
</feature>
<name>A0A1L9X6P2_ASPA1</name>
<feature type="domain" description="C2H2-type" evidence="6">
    <location>
        <begin position="59"/>
        <end position="88"/>
    </location>
</feature>
<dbReference type="GO" id="GO:0008270">
    <property type="term" value="F:zinc ion binding"/>
    <property type="evidence" value="ECO:0007669"/>
    <property type="project" value="UniProtKB-KW"/>
</dbReference>
<dbReference type="AlphaFoldDB" id="A0A1L9X6P2"/>
<evidence type="ECO:0000256" key="4">
    <source>
        <dbReference type="ARBA" id="ARBA00022833"/>
    </source>
</evidence>
<keyword evidence="2" id="KW-0677">Repeat</keyword>
<evidence type="ECO:0000256" key="5">
    <source>
        <dbReference type="PROSITE-ProRule" id="PRU00042"/>
    </source>
</evidence>
<dbReference type="PANTHER" id="PTHR24409">
    <property type="entry name" value="ZINC FINGER PROTEIN 142"/>
    <property type="match status" value="1"/>
</dbReference>
<dbReference type="InterPro" id="IPR013087">
    <property type="entry name" value="Znf_C2H2_type"/>
</dbReference>
<dbReference type="VEuPathDB" id="FungiDB:ASPACDRAFT_57437"/>
<dbReference type="PROSITE" id="PS50157">
    <property type="entry name" value="ZINC_FINGER_C2H2_2"/>
    <property type="match status" value="4"/>
</dbReference>
<dbReference type="GO" id="GO:0005634">
    <property type="term" value="C:nucleus"/>
    <property type="evidence" value="ECO:0007669"/>
    <property type="project" value="TreeGrafter"/>
</dbReference>